<dbReference type="GO" id="GO:0000062">
    <property type="term" value="F:fatty-acyl-CoA binding"/>
    <property type="evidence" value="ECO:0007669"/>
    <property type="project" value="InterPro"/>
</dbReference>
<organism evidence="5 6">
    <name type="scientific">Diaporthe helianthi</name>
    <dbReference type="NCBI Taxonomy" id="158607"/>
    <lineage>
        <taxon>Eukaryota</taxon>
        <taxon>Fungi</taxon>
        <taxon>Dikarya</taxon>
        <taxon>Ascomycota</taxon>
        <taxon>Pezizomycotina</taxon>
        <taxon>Sordariomycetes</taxon>
        <taxon>Sordariomycetidae</taxon>
        <taxon>Diaporthales</taxon>
        <taxon>Diaporthaceae</taxon>
        <taxon>Diaporthe</taxon>
    </lineage>
</organism>
<keyword evidence="3" id="KW-0812">Transmembrane</keyword>
<feature type="region of interest" description="Disordered" evidence="2">
    <location>
        <begin position="48"/>
        <end position="71"/>
    </location>
</feature>
<dbReference type="PANTHER" id="PTHR23310:SF133">
    <property type="entry name" value="COA BINDING PROTEIN, PUTATIVE (AFU_ORTHOLOGUE AFUA_1G12300)-RELATED"/>
    <property type="match status" value="1"/>
</dbReference>
<evidence type="ECO:0000256" key="2">
    <source>
        <dbReference type="SAM" id="MobiDB-lite"/>
    </source>
</evidence>
<name>A0A2P5I5Q9_DIAHE</name>
<feature type="domain" description="ACB" evidence="4">
    <location>
        <begin position="5"/>
        <end position="103"/>
    </location>
</feature>
<protein>
    <recommendedName>
        <fullName evidence="4">ACB domain-containing protein</fullName>
    </recommendedName>
</protein>
<dbReference type="SUPFAM" id="SSF47027">
    <property type="entry name" value="Acyl-CoA binding protein"/>
    <property type="match status" value="1"/>
</dbReference>
<keyword evidence="3" id="KW-1133">Transmembrane helix</keyword>
<feature type="compositionally biased region" description="Basic and acidic residues" evidence="2">
    <location>
        <begin position="61"/>
        <end position="71"/>
    </location>
</feature>
<keyword evidence="6" id="KW-1185">Reference proteome</keyword>
<feature type="transmembrane region" description="Helical" evidence="3">
    <location>
        <begin position="235"/>
        <end position="260"/>
    </location>
</feature>
<dbReference type="EMBL" id="MAVT02000237">
    <property type="protein sequence ID" value="POS77831.1"/>
    <property type="molecule type" value="Genomic_DNA"/>
</dbReference>
<dbReference type="OrthoDB" id="346910at2759"/>
<accession>A0A2P5I5Q9</accession>
<dbReference type="PANTHER" id="PTHR23310">
    <property type="entry name" value="ACYL-COA-BINDING PROTEIN, ACBP"/>
    <property type="match status" value="1"/>
</dbReference>
<proteinExistence type="predicted"/>
<dbReference type="STRING" id="158607.A0A2P5I5Q9"/>
<evidence type="ECO:0000313" key="5">
    <source>
        <dbReference type="EMBL" id="POS77831.1"/>
    </source>
</evidence>
<dbReference type="InterPro" id="IPR014352">
    <property type="entry name" value="FERM/acyl-CoA-bd_prot_sf"/>
</dbReference>
<evidence type="ECO:0000256" key="3">
    <source>
        <dbReference type="SAM" id="Phobius"/>
    </source>
</evidence>
<keyword evidence="3" id="KW-0472">Membrane</keyword>
<dbReference type="InterPro" id="IPR000582">
    <property type="entry name" value="Acyl-CoA-binding_protein"/>
</dbReference>
<dbReference type="PROSITE" id="PS51228">
    <property type="entry name" value="ACB_2"/>
    <property type="match status" value="1"/>
</dbReference>
<dbReference type="Pfam" id="PF00887">
    <property type="entry name" value="ACBP"/>
    <property type="match status" value="1"/>
</dbReference>
<dbReference type="AlphaFoldDB" id="A0A2P5I5Q9"/>
<dbReference type="GO" id="GO:0006631">
    <property type="term" value="P:fatty acid metabolic process"/>
    <property type="evidence" value="ECO:0007669"/>
    <property type="project" value="TreeGrafter"/>
</dbReference>
<dbReference type="Proteomes" id="UP000094444">
    <property type="component" value="Unassembled WGS sequence"/>
</dbReference>
<gene>
    <name evidence="5" type="ORF">DHEL01_v203772</name>
</gene>
<reference evidence="5" key="1">
    <citation type="submission" date="2017-09" db="EMBL/GenBank/DDBJ databases">
        <title>Polyketide synthases of a Diaporthe helianthi virulent isolate.</title>
        <authorList>
            <person name="Baroncelli R."/>
        </authorList>
    </citation>
    <scope>NUCLEOTIDE SEQUENCE [LARGE SCALE GENOMIC DNA]</scope>
    <source>
        <strain evidence="5">7/96</strain>
    </source>
</reference>
<keyword evidence="1" id="KW-0446">Lipid-binding</keyword>
<evidence type="ECO:0000256" key="1">
    <source>
        <dbReference type="ARBA" id="ARBA00023121"/>
    </source>
</evidence>
<dbReference type="InParanoid" id="A0A2P5I5Q9"/>
<comment type="caution">
    <text evidence="5">The sequence shown here is derived from an EMBL/GenBank/DDBJ whole genome shotgun (WGS) entry which is preliminary data.</text>
</comment>
<evidence type="ECO:0000313" key="6">
    <source>
        <dbReference type="Proteomes" id="UP000094444"/>
    </source>
</evidence>
<dbReference type="Gene3D" id="1.20.80.10">
    <property type="match status" value="1"/>
</dbReference>
<dbReference type="InterPro" id="IPR035984">
    <property type="entry name" value="Acyl-CoA-binding_sf"/>
</dbReference>
<sequence length="291" mass="33528">MADSVDRVFVHALNTVKKVPKTGALRPPPSDRMRLYGLYKQAMEGDVDGVMDRPTASSGMRGDELQREQDKWDAWDSQRGLSRTEAKRRYIEALIETMHKYATTPDAAELVSELEFVWNQIKNNSPSSSNESAKQLGMSMDTSPKRFAQPMAGTDGPMKVLSPMSEEDEAELDYQRRMAAGDLDDDGEYVKRGDKWSKKMERAIMRLSTEIAALREQITSGREWRSRKERSLGAWLRWLVWTATKHAVADAFLVFLVLIWMRRRRDRRLEDHFRAAVKIGREYARKVLPSR</sequence>
<evidence type="ECO:0000259" key="4">
    <source>
        <dbReference type="PROSITE" id="PS51228"/>
    </source>
</evidence>